<name>A0AAP0NQP5_9MAGN</name>
<dbReference type="Proteomes" id="UP001419268">
    <property type="component" value="Unassembled WGS sequence"/>
</dbReference>
<keyword evidence="2" id="KW-1185">Reference proteome</keyword>
<protein>
    <submittedName>
        <fullName evidence="1">Uncharacterized protein</fullName>
    </submittedName>
</protein>
<gene>
    <name evidence="1" type="ORF">Scep_020300</name>
</gene>
<sequence>MLLTLDHGTYVSLYSNRCCEDVAPTYIEGGDRWCVHCLEVTEEPGLSRRSPAYRDPK</sequence>
<proteinExistence type="predicted"/>
<accession>A0AAP0NQP5</accession>
<organism evidence="1 2">
    <name type="scientific">Stephania cephalantha</name>
    <dbReference type="NCBI Taxonomy" id="152367"/>
    <lineage>
        <taxon>Eukaryota</taxon>
        <taxon>Viridiplantae</taxon>
        <taxon>Streptophyta</taxon>
        <taxon>Embryophyta</taxon>
        <taxon>Tracheophyta</taxon>
        <taxon>Spermatophyta</taxon>
        <taxon>Magnoliopsida</taxon>
        <taxon>Ranunculales</taxon>
        <taxon>Menispermaceae</taxon>
        <taxon>Menispermoideae</taxon>
        <taxon>Cissampelideae</taxon>
        <taxon>Stephania</taxon>
    </lineage>
</organism>
<evidence type="ECO:0000313" key="2">
    <source>
        <dbReference type="Proteomes" id="UP001419268"/>
    </source>
</evidence>
<evidence type="ECO:0000313" key="1">
    <source>
        <dbReference type="EMBL" id="KAK9112781.1"/>
    </source>
</evidence>
<reference evidence="1 2" key="1">
    <citation type="submission" date="2024-01" db="EMBL/GenBank/DDBJ databases">
        <title>Genome assemblies of Stephania.</title>
        <authorList>
            <person name="Yang L."/>
        </authorList>
    </citation>
    <scope>NUCLEOTIDE SEQUENCE [LARGE SCALE GENOMIC DNA]</scope>
    <source>
        <strain evidence="1">JXDWG</strain>
        <tissue evidence="1">Leaf</tissue>
    </source>
</reference>
<dbReference type="AlphaFoldDB" id="A0AAP0NQP5"/>
<dbReference type="EMBL" id="JBBNAG010000008">
    <property type="protein sequence ID" value="KAK9112781.1"/>
    <property type="molecule type" value="Genomic_DNA"/>
</dbReference>
<comment type="caution">
    <text evidence="1">The sequence shown here is derived from an EMBL/GenBank/DDBJ whole genome shotgun (WGS) entry which is preliminary data.</text>
</comment>